<protein>
    <submittedName>
        <fullName evidence="1">Uncharacterized protein</fullName>
    </submittedName>
</protein>
<sequence>MEVYVDLRPYWPKGLSINAAYEELLLKGLKVDRRTLSAAKAGTLTKSEFITLVKLRDWIRQLTGKPEITIDDLLRIED</sequence>
<dbReference type="RefSeq" id="WP_190521066.1">
    <property type="nucleotide sequence ID" value="NZ_LR882967.1"/>
</dbReference>
<dbReference type="AlphaFoldDB" id="A0A9W4CG40"/>
<reference evidence="1" key="1">
    <citation type="submission" date="2020-09" db="EMBL/GenBank/DDBJ databases">
        <authorList>
            <person name="Blom J."/>
        </authorList>
    </citation>
    <scope>NUCLEOTIDE SEQUENCE</scope>
    <source>
        <strain evidence="1">No.713</strain>
    </source>
</reference>
<proteinExistence type="predicted"/>
<gene>
    <name evidence="1" type="ORF">NO713_01025</name>
</gene>
<organism evidence="1 2">
    <name type="scientific">Planktothrix pseudagardhii</name>
    <dbReference type="NCBI Taxonomy" id="132604"/>
    <lineage>
        <taxon>Bacteria</taxon>
        <taxon>Bacillati</taxon>
        <taxon>Cyanobacteriota</taxon>
        <taxon>Cyanophyceae</taxon>
        <taxon>Oscillatoriophycideae</taxon>
        <taxon>Oscillatoriales</taxon>
        <taxon>Microcoleaceae</taxon>
        <taxon>Planktothrix</taxon>
    </lineage>
</organism>
<dbReference type="Proteomes" id="UP001153719">
    <property type="component" value="Chromosome"/>
</dbReference>
<dbReference type="KEGG" id="ppsu:NO713_01025"/>
<dbReference type="EMBL" id="LR882967">
    <property type="protein sequence ID" value="CAD5926782.1"/>
    <property type="molecule type" value="Genomic_DNA"/>
</dbReference>
<accession>A0A9W4CG40</accession>
<evidence type="ECO:0000313" key="2">
    <source>
        <dbReference type="Proteomes" id="UP001153719"/>
    </source>
</evidence>
<name>A0A9W4CG40_9CYAN</name>
<keyword evidence="2" id="KW-1185">Reference proteome</keyword>
<evidence type="ECO:0000313" key="1">
    <source>
        <dbReference type="EMBL" id="CAD5926782.1"/>
    </source>
</evidence>